<accession>A0A285UPJ6</accession>
<evidence type="ECO:0000256" key="1">
    <source>
        <dbReference type="ARBA" id="ARBA00008984"/>
    </source>
</evidence>
<dbReference type="PANTHER" id="PTHR33279:SF6">
    <property type="entry name" value="SULFUR CARRIER PROTEIN YEDF-RELATED"/>
    <property type="match status" value="1"/>
</dbReference>
<evidence type="ECO:0000313" key="3">
    <source>
        <dbReference type="EMBL" id="SOC43627.1"/>
    </source>
</evidence>
<dbReference type="InterPro" id="IPR001455">
    <property type="entry name" value="TusA-like"/>
</dbReference>
<dbReference type="EMBL" id="OBQD01000011">
    <property type="protein sequence ID" value="SOC43627.1"/>
    <property type="molecule type" value="Genomic_DNA"/>
</dbReference>
<proteinExistence type="inferred from homology"/>
<organism evidence="3 4">
    <name type="scientific">Rhizobium subbaraonis</name>
    <dbReference type="NCBI Taxonomy" id="908946"/>
    <lineage>
        <taxon>Bacteria</taxon>
        <taxon>Pseudomonadati</taxon>
        <taxon>Pseudomonadota</taxon>
        <taxon>Alphaproteobacteria</taxon>
        <taxon>Hyphomicrobiales</taxon>
        <taxon>Rhizobiaceae</taxon>
        <taxon>Rhizobium/Agrobacterium group</taxon>
        <taxon>Rhizobium</taxon>
    </lineage>
</organism>
<feature type="domain" description="UPF0033" evidence="2">
    <location>
        <begin position="12"/>
        <end position="79"/>
    </location>
</feature>
<dbReference type="RefSeq" id="WP_097141278.1">
    <property type="nucleotide sequence ID" value="NZ_OBQD01000011.1"/>
</dbReference>
<evidence type="ECO:0000313" key="4">
    <source>
        <dbReference type="Proteomes" id="UP000219167"/>
    </source>
</evidence>
<dbReference type="OrthoDB" id="9797551at2"/>
<name>A0A285UPJ6_9HYPH</name>
<dbReference type="AlphaFoldDB" id="A0A285UPJ6"/>
<dbReference type="Gene3D" id="3.30.110.40">
    <property type="entry name" value="TusA-like domain"/>
    <property type="match status" value="1"/>
</dbReference>
<reference evidence="3 4" key="1">
    <citation type="submission" date="2017-08" db="EMBL/GenBank/DDBJ databases">
        <authorList>
            <person name="de Groot N.N."/>
        </authorList>
    </citation>
    <scope>NUCLEOTIDE SEQUENCE [LARGE SCALE GENOMIC DNA]</scope>
    <source>
        <strain evidence="3 4">JC85</strain>
    </source>
</reference>
<dbReference type="Proteomes" id="UP000219167">
    <property type="component" value="Unassembled WGS sequence"/>
</dbReference>
<dbReference type="CDD" id="cd00291">
    <property type="entry name" value="SirA_YedF_YeeD"/>
    <property type="match status" value="1"/>
</dbReference>
<dbReference type="SUPFAM" id="SSF64307">
    <property type="entry name" value="SirA-like"/>
    <property type="match status" value="1"/>
</dbReference>
<gene>
    <name evidence="3" type="ORF">SAMN05892877_111173</name>
</gene>
<protein>
    <submittedName>
        <fullName evidence="3">tRNA 2-thiouridine synthesizing protein A</fullName>
    </submittedName>
</protein>
<dbReference type="Pfam" id="PF01206">
    <property type="entry name" value="TusA"/>
    <property type="match status" value="1"/>
</dbReference>
<evidence type="ECO:0000259" key="2">
    <source>
        <dbReference type="Pfam" id="PF01206"/>
    </source>
</evidence>
<keyword evidence="4" id="KW-1185">Reference proteome</keyword>
<dbReference type="PANTHER" id="PTHR33279">
    <property type="entry name" value="SULFUR CARRIER PROTEIN YEDF-RELATED"/>
    <property type="match status" value="1"/>
</dbReference>
<dbReference type="InterPro" id="IPR036868">
    <property type="entry name" value="TusA-like_sf"/>
</dbReference>
<sequence length="83" mass="9085">MTAGASGAGDVYDLKGLKCPLPVLRTRKRLEQLPTGASLWIETTDPLAVIDIPHFCNEYGHTLEADERIDGGHRFLIRKGNAP</sequence>
<comment type="similarity">
    <text evidence="1">Belongs to the sulfur carrier protein TusA family.</text>
</comment>